<accession>A1WJ82</accession>
<keyword evidence="3" id="KW-1185">Reference proteome</keyword>
<dbReference type="STRING" id="391735.Veis_1936"/>
<dbReference type="OrthoDB" id="8820563at2"/>
<dbReference type="KEGG" id="vei:Veis_1936"/>
<reference evidence="3" key="1">
    <citation type="submission" date="2006-12" db="EMBL/GenBank/DDBJ databases">
        <title>Complete sequence of chromosome 1 of Verminephrobacter eiseniae EF01-2.</title>
        <authorList>
            <person name="Copeland A."/>
            <person name="Lucas S."/>
            <person name="Lapidus A."/>
            <person name="Barry K."/>
            <person name="Detter J.C."/>
            <person name="Glavina del Rio T."/>
            <person name="Dalin E."/>
            <person name="Tice H."/>
            <person name="Pitluck S."/>
            <person name="Chertkov O."/>
            <person name="Brettin T."/>
            <person name="Bruce D."/>
            <person name="Han C."/>
            <person name="Tapia R."/>
            <person name="Gilna P."/>
            <person name="Schmutz J."/>
            <person name="Larimer F."/>
            <person name="Land M."/>
            <person name="Hauser L."/>
            <person name="Kyrpides N."/>
            <person name="Kim E."/>
            <person name="Stahl D."/>
            <person name="Richardson P."/>
        </authorList>
    </citation>
    <scope>NUCLEOTIDE SEQUENCE [LARGE SCALE GENOMIC DNA]</scope>
    <source>
        <strain evidence="3">EF01-2</strain>
    </source>
</reference>
<evidence type="ECO:0000256" key="1">
    <source>
        <dbReference type="SAM" id="MobiDB-lite"/>
    </source>
</evidence>
<name>A1WJ82_VEREI</name>
<dbReference type="AlphaFoldDB" id="A1WJ82"/>
<sequence length="113" mass="12506">MPFSTSTPAQPEQVSQPVRIPPPTAAQQLVLDRIEQQRERLRARRAAHDRPLAVAESHAGAGADESLVLRTAWFVREHPWAVAAMVLLAAVAGPRRLVRWAGVLLPVLVRLKR</sequence>
<dbReference type="Proteomes" id="UP000000374">
    <property type="component" value="Chromosome"/>
</dbReference>
<dbReference type="RefSeq" id="WP_011809695.1">
    <property type="nucleotide sequence ID" value="NC_008786.1"/>
</dbReference>
<dbReference type="eggNOG" id="ENOG5033CV5">
    <property type="taxonomic scope" value="Bacteria"/>
</dbReference>
<dbReference type="HOGENOM" id="CLU_2204337_0_0_4"/>
<dbReference type="EMBL" id="CP000542">
    <property type="protein sequence ID" value="ABM57689.1"/>
    <property type="molecule type" value="Genomic_DNA"/>
</dbReference>
<evidence type="ECO:0000313" key="2">
    <source>
        <dbReference type="EMBL" id="ABM57689.1"/>
    </source>
</evidence>
<organism evidence="2 3">
    <name type="scientific">Verminephrobacter eiseniae (strain EF01-2)</name>
    <dbReference type="NCBI Taxonomy" id="391735"/>
    <lineage>
        <taxon>Bacteria</taxon>
        <taxon>Pseudomonadati</taxon>
        <taxon>Pseudomonadota</taxon>
        <taxon>Betaproteobacteria</taxon>
        <taxon>Burkholderiales</taxon>
        <taxon>Comamonadaceae</taxon>
        <taxon>Verminephrobacter</taxon>
    </lineage>
</organism>
<proteinExistence type="predicted"/>
<dbReference type="GeneID" id="76460533"/>
<gene>
    <name evidence="2" type="ordered locus">Veis_1936</name>
</gene>
<feature type="region of interest" description="Disordered" evidence="1">
    <location>
        <begin position="1"/>
        <end position="21"/>
    </location>
</feature>
<evidence type="ECO:0000313" key="3">
    <source>
        <dbReference type="Proteomes" id="UP000000374"/>
    </source>
</evidence>
<protein>
    <submittedName>
        <fullName evidence="2">Uncharacterized protein</fullName>
    </submittedName>
</protein>
<feature type="compositionally biased region" description="Polar residues" evidence="1">
    <location>
        <begin position="1"/>
        <end position="16"/>
    </location>
</feature>